<gene>
    <name evidence="2" type="ORF">MNBD_CHLOROFLEXI01-3875</name>
</gene>
<dbReference type="AlphaFoldDB" id="A0A3B0V082"/>
<sequence length="172" mass="18647">MNFLKCQKQSYKSWRQRPFNRTTALIFLLLLILAACSPEIETVTVEVTRVVTETVVEEGETVEVTRVVTETIIETVEVEAEAEPDDEPPSATGSEGDAGPLPPAPGDGSKVVAGRGSTQAAELIVETAVTLRASQPNATNIEQPTAIFSPISPSELQKWCQLIVKTHKKRCS</sequence>
<protein>
    <submittedName>
        <fullName evidence="2">Uncharacterized protein</fullName>
    </submittedName>
</protein>
<evidence type="ECO:0000256" key="1">
    <source>
        <dbReference type="SAM" id="MobiDB-lite"/>
    </source>
</evidence>
<feature type="compositionally biased region" description="Acidic residues" evidence="1">
    <location>
        <begin position="79"/>
        <end position="88"/>
    </location>
</feature>
<feature type="region of interest" description="Disordered" evidence="1">
    <location>
        <begin position="79"/>
        <end position="115"/>
    </location>
</feature>
<organism evidence="2">
    <name type="scientific">hydrothermal vent metagenome</name>
    <dbReference type="NCBI Taxonomy" id="652676"/>
    <lineage>
        <taxon>unclassified sequences</taxon>
        <taxon>metagenomes</taxon>
        <taxon>ecological metagenomes</taxon>
    </lineage>
</organism>
<accession>A0A3B0V082</accession>
<name>A0A3B0V082_9ZZZZ</name>
<proteinExistence type="predicted"/>
<evidence type="ECO:0000313" key="2">
    <source>
        <dbReference type="EMBL" id="VAW34290.1"/>
    </source>
</evidence>
<dbReference type="EMBL" id="UOEU01000521">
    <property type="protein sequence ID" value="VAW34290.1"/>
    <property type="molecule type" value="Genomic_DNA"/>
</dbReference>
<reference evidence="2" key="1">
    <citation type="submission" date="2018-06" db="EMBL/GenBank/DDBJ databases">
        <authorList>
            <person name="Zhirakovskaya E."/>
        </authorList>
    </citation>
    <scope>NUCLEOTIDE SEQUENCE</scope>
</reference>